<dbReference type="Gene3D" id="3.40.250.10">
    <property type="entry name" value="Rhodanese-like domain"/>
    <property type="match status" value="2"/>
</dbReference>
<dbReference type="RefSeq" id="WP_052216890.1">
    <property type="nucleotide sequence ID" value="NZ_LGTE01000003.1"/>
</dbReference>
<sequence length="354" mass="38311" precursor="true">MPGKKKLLLSILALVLLVGLAFTFSGCGGGQEEGVVQSDTTENSTSENNTNTPAADGSETAKIIDATNAYLSSGKAPTISVEEVYEKAVKGGDQSYFLLSVRKPEHYAKGHIKGAINIPYQEIFKKENLAKIPKDKKVVVICYTGHTASQVTLLLNQLGYDAYAMKYGMMGWTSNKDVLAIEPFTKAADYEVDTAAVEAEANNELPAVNTGKSTTEDIILAQTEKYLTSGRAPTISVDEVYNTVIRGGDQGYVVLDIRKPEHYAKGHVKGAINVPFAEIAKEENLKKLPKDKKIVVICYTGHTASQATMFLNQLGYEAYAMKFGMMGWTSNKDIIGLEPFAKAPDYPTVAGSNP</sequence>
<proteinExistence type="predicted"/>
<name>A0A0L6W580_9FIRM</name>
<dbReference type="AlphaFoldDB" id="A0A0L6W580"/>
<comment type="caution">
    <text evidence="3">The sequence shown here is derived from an EMBL/GenBank/DDBJ whole genome shotgun (WGS) entry which is preliminary data.</text>
</comment>
<dbReference type="CDD" id="cd00158">
    <property type="entry name" value="RHOD"/>
    <property type="match status" value="2"/>
</dbReference>
<feature type="region of interest" description="Disordered" evidence="1">
    <location>
        <begin position="33"/>
        <end position="57"/>
    </location>
</feature>
<dbReference type="SUPFAM" id="SSF52821">
    <property type="entry name" value="Rhodanese/Cell cycle control phosphatase"/>
    <property type="match status" value="2"/>
</dbReference>
<dbReference type="Proteomes" id="UP000037175">
    <property type="component" value="Unassembled WGS sequence"/>
</dbReference>
<dbReference type="EMBL" id="LGTE01000003">
    <property type="protein sequence ID" value="KNZ70518.1"/>
    <property type="molecule type" value="Genomic_DNA"/>
</dbReference>
<dbReference type="InterPro" id="IPR050229">
    <property type="entry name" value="GlpE_sulfurtransferase"/>
</dbReference>
<dbReference type="PROSITE" id="PS50206">
    <property type="entry name" value="RHODANESE_3"/>
    <property type="match status" value="2"/>
</dbReference>
<accession>A0A0L6W580</accession>
<protein>
    <submittedName>
        <fullName evidence="3">Rhodanese domain-containing protein</fullName>
    </submittedName>
</protein>
<dbReference type="PANTHER" id="PTHR43031:SF1">
    <property type="entry name" value="PYRIDINE NUCLEOTIDE-DISULPHIDE OXIDOREDUCTASE"/>
    <property type="match status" value="1"/>
</dbReference>
<feature type="domain" description="Rhodanese" evidence="2">
    <location>
        <begin position="248"/>
        <end position="330"/>
    </location>
</feature>
<evidence type="ECO:0000259" key="2">
    <source>
        <dbReference type="PROSITE" id="PS50206"/>
    </source>
</evidence>
<feature type="compositionally biased region" description="Low complexity" evidence="1">
    <location>
        <begin position="33"/>
        <end position="52"/>
    </location>
</feature>
<gene>
    <name evidence="3" type="ORF">Tfer_0700</name>
</gene>
<dbReference type="InterPro" id="IPR036873">
    <property type="entry name" value="Rhodanese-like_dom_sf"/>
</dbReference>
<reference evidence="4" key="1">
    <citation type="submission" date="2015-07" db="EMBL/GenBank/DDBJ databases">
        <title>Complete Genome of Thermincola ferriacetica strain Z-0001T.</title>
        <authorList>
            <person name="Lusk B."/>
            <person name="Badalamenti J.P."/>
            <person name="Parameswaran P."/>
            <person name="Bond D.R."/>
            <person name="Torres C.I."/>
        </authorList>
    </citation>
    <scope>NUCLEOTIDE SEQUENCE [LARGE SCALE GENOMIC DNA]</scope>
    <source>
        <strain evidence="4">Z-0001</strain>
    </source>
</reference>
<dbReference type="InterPro" id="IPR001763">
    <property type="entry name" value="Rhodanese-like_dom"/>
</dbReference>
<organism evidence="3 4">
    <name type="scientific">Thermincola ferriacetica</name>
    <dbReference type="NCBI Taxonomy" id="281456"/>
    <lineage>
        <taxon>Bacteria</taxon>
        <taxon>Bacillati</taxon>
        <taxon>Bacillota</taxon>
        <taxon>Clostridia</taxon>
        <taxon>Eubacteriales</taxon>
        <taxon>Thermincolaceae</taxon>
        <taxon>Thermincola</taxon>
    </lineage>
</organism>
<evidence type="ECO:0000256" key="1">
    <source>
        <dbReference type="SAM" id="MobiDB-lite"/>
    </source>
</evidence>
<dbReference type="PROSITE" id="PS51257">
    <property type="entry name" value="PROKAR_LIPOPROTEIN"/>
    <property type="match status" value="1"/>
</dbReference>
<dbReference type="Pfam" id="PF00581">
    <property type="entry name" value="Rhodanese"/>
    <property type="match status" value="2"/>
</dbReference>
<evidence type="ECO:0000313" key="3">
    <source>
        <dbReference type="EMBL" id="KNZ70518.1"/>
    </source>
</evidence>
<dbReference type="SMART" id="SM00450">
    <property type="entry name" value="RHOD"/>
    <property type="match status" value="2"/>
</dbReference>
<evidence type="ECO:0000313" key="4">
    <source>
        <dbReference type="Proteomes" id="UP000037175"/>
    </source>
</evidence>
<dbReference type="PANTHER" id="PTHR43031">
    <property type="entry name" value="FAD-DEPENDENT OXIDOREDUCTASE"/>
    <property type="match status" value="1"/>
</dbReference>
<feature type="domain" description="Rhodanese" evidence="2">
    <location>
        <begin position="92"/>
        <end position="181"/>
    </location>
</feature>
<keyword evidence="4" id="KW-1185">Reference proteome</keyword>